<comment type="subcellular location">
    <subcellularLocation>
        <location evidence="11">Plastid</location>
        <location evidence="11">Chloroplast</location>
    </subcellularLocation>
</comment>
<dbReference type="InterPro" id="IPR009061">
    <property type="entry name" value="DNA-bd_dom_put_sf"/>
</dbReference>
<dbReference type="Pfam" id="PF03147">
    <property type="entry name" value="FDX-ACB"/>
    <property type="match status" value="1"/>
</dbReference>
<dbReference type="EMBL" id="MN276191">
    <property type="protein sequence ID" value="QGW12716.1"/>
    <property type="molecule type" value="Genomic_DNA"/>
</dbReference>
<dbReference type="InterPro" id="IPR004532">
    <property type="entry name" value="Phe-tRNA-ligase_IIc_bsu_bact"/>
</dbReference>
<organism evidence="14">
    <name type="scientific">Nanofrustulum shiloi</name>
    <dbReference type="NCBI Taxonomy" id="210602"/>
    <lineage>
        <taxon>Eukaryota</taxon>
        <taxon>Sar</taxon>
        <taxon>Stramenopiles</taxon>
        <taxon>Ochrophyta</taxon>
        <taxon>Bacillariophyta</taxon>
        <taxon>Fragilariophyceae</taxon>
        <taxon>Fragilariophycidae</taxon>
        <taxon>Fragilariales</taxon>
        <taxon>Staurosiraceae</taxon>
        <taxon>Nanofrustulum</taxon>
    </lineage>
</organism>
<dbReference type="GO" id="GO:0009328">
    <property type="term" value="C:phenylalanine-tRNA ligase complex"/>
    <property type="evidence" value="ECO:0007669"/>
    <property type="project" value="TreeGrafter"/>
</dbReference>
<keyword evidence="7 11" id="KW-0460">Magnesium</keyword>
<dbReference type="PROSITE" id="PS51483">
    <property type="entry name" value="B5"/>
    <property type="match status" value="1"/>
</dbReference>
<feature type="binding site" evidence="11">
    <location>
        <position position="376"/>
    </location>
    <ligand>
        <name>Mg(2+)</name>
        <dbReference type="ChEBI" id="CHEBI:18420"/>
        <note>shared with alpha subunit</note>
    </ligand>
</feature>
<evidence type="ECO:0000256" key="9">
    <source>
        <dbReference type="ARBA" id="ARBA00023146"/>
    </source>
</evidence>
<dbReference type="SUPFAM" id="SSF46955">
    <property type="entry name" value="Putative DNA-binding domain"/>
    <property type="match status" value="2"/>
</dbReference>
<comment type="similarity">
    <text evidence="1 11">Belongs to the phenylalanyl-tRNA synthetase beta subunit family. Type 1 subfamily.</text>
</comment>
<dbReference type="PANTHER" id="PTHR10947">
    <property type="entry name" value="PHENYLALANYL-TRNA SYNTHETASE BETA CHAIN AND LEUCINE-RICH REPEAT-CONTAINING PROTEIN 47"/>
    <property type="match status" value="1"/>
</dbReference>
<evidence type="ECO:0000256" key="11">
    <source>
        <dbReference type="HAMAP-Rule" id="MF_00283"/>
    </source>
</evidence>
<dbReference type="GO" id="GO:0004826">
    <property type="term" value="F:phenylalanine-tRNA ligase activity"/>
    <property type="evidence" value="ECO:0007669"/>
    <property type="project" value="UniProtKB-UniRule"/>
</dbReference>
<dbReference type="SUPFAM" id="SSF55681">
    <property type="entry name" value="Class II aaRS and biotin synthetases"/>
    <property type="match status" value="1"/>
</dbReference>
<evidence type="ECO:0000256" key="6">
    <source>
        <dbReference type="ARBA" id="ARBA00022840"/>
    </source>
</evidence>
<geneLocation type="chloroplast" evidence="14"/>
<dbReference type="GO" id="GO:0009507">
    <property type="term" value="C:chloroplast"/>
    <property type="evidence" value="ECO:0007669"/>
    <property type="project" value="UniProtKB-SubCell"/>
</dbReference>
<accession>A0A650G2T1</accession>
<evidence type="ECO:0000256" key="7">
    <source>
        <dbReference type="ARBA" id="ARBA00022842"/>
    </source>
</evidence>
<dbReference type="InterPro" id="IPR045060">
    <property type="entry name" value="Phe-tRNA-ligase_IIc_bsu"/>
</dbReference>
<dbReference type="InterPro" id="IPR036690">
    <property type="entry name" value="Fdx_antiC-bd_sf"/>
</dbReference>
<evidence type="ECO:0000256" key="4">
    <source>
        <dbReference type="ARBA" id="ARBA00022723"/>
    </source>
</evidence>
<dbReference type="InterPro" id="IPR005147">
    <property type="entry name" value="tRNA_synthase_B5-dom"/>
</dbReference>
<dbReference type="PROSITE" id="PS51447">
    <property type="entry name" value="FDX_ACB"/>
    <property type="match status" value="1"/>
</dbReference>
<dbReference type="Gene3D" id="3.30.70.380">
    <property type="entry name" value="Ferrodoxin-fold anticodon-binding domain"/>
    <property type="match status" value="1"/>
</dbReference>
<dbReference type="SMART" id="SM00873">
    <property type="entry name" value="B3_4"/>
    <property type="match status" value="1"/>
</dbReference>
<keyword evidence="3 11" id="KW-0436">Ligase</keyword>
<evidence type="ECO:0000259" key="13">
    <source>
        <dbReference type="PROSITE" id="PS51483"/>
    </source>
</evidence>
<protein>
    <recommendedName>
        <fullName evidence="11">Phenylalanine--tRNA ligase beta subunit, chloroplastic</fullName>
        <ecNumber evidence="11">6.1.1.20</ecNumber>
    </recommendedName>
    <alternativeName>
        <fullName evidence="11">Phenylalanyl-tRNA synthetase beta subunit</fullName>
        <shortName evidence="11">PheRS</shortName>
    </alternativeName>
</protein>
<evidence type="ECO:0000256" key="3">
    <source>
        <dbReference type="ARBA" id="ARBA00022598"/>
    </source>
</evidence>
<proteinExistence type="inferred from homology"/>
<dbReference type="CDD" id="cd00769">
    <property type="entry name" value="PheRS_beta_core"/>
    <property type="match status" value="1"/>
</dbReference>
<evidence type="ECO:0000259" key="12">
    <source>
        <dbReference type="PROSITE" id="PS51447"/>
    </source>
</evidence>
<dbReference type="Pfam" id="PF03484">
    <property type="entry name" value="B5"/>
    <property type="match status" value="1"/>
</dbReference>
<dbReference type="InterPro" id="IPR005121">
    <property type="entry name" value="Fdx_antiC-bd"/>
</dbReference>
<dbReference type="InterPro" id="IPR005146">
    <property type="entry name" value="B3/B4_tRNA-bd"/>
</dbReference>
<keyword evidence="9 11" id="KW-0030">Aminoacyl-tRNA synthetase</keyword>
<dbReference type="Gene3D" id="3.30.930.10">
    <property type="entry name" value="Bira Bifunctional Protein, Domain 2"/>
    <property type="match status" value="1"/>
</dbReference>
<feature type="domain" description="FDX-ACB" evidence="12">
    <location>
        <begin position="612"/>
        <end position="705"/>
    </location>
</feature>
<dbReference type="GO" id="GO:0005524">
    <property type="term" value="F:ATP binding"/>
    <property type="evidence" value="ECO:0007669"/>
    <property type="project" value="UniProtKB-UniRule"/>
</dbReference>
<dbReference type="SUPFAM" id="SSF56037">
    <property type="entry name" value="PheT/TilS domain"/>
    <property type="match status" value="1"/>
</dbReference>
<dbReference type="Gene3D" id="3.30.56.10">
    <property type="match status" value="2"/>
</dbReference>
<comment type="cofactor">
    <cofactor evidence="11">
        <name>Mg(2+)</name>
        <dbReference type="ChEBI" id="CHEBI:18420"/>
    </cofactor>
    <text evidence="11">Binds 2 magnesium ions per tetramer.</text>
</comment>
<sequence>MQISLQWVNELINIKTVNLEYLIEKLTLGGFEVEEIIEIEIENKKLITLDISATANRSDSLSIKGISKEIATLLNKPYKSSKYLTNNWNKNRLNSPISFMPTDLNLESTFLAVTVENLNNLTSPTWLKQKLISSGIVPCNNLLDFQNYLLLESGYPFEFYDLDKIRSKVNNSIFQLTFTTNTNENKFLGSNNVSYKLDNSILTLEANNLPLSIAGIISHKDFCYTDKTKALLIEGSIFNSTKIRQQSRVLGLRTDRSARYEKSLKNDFLMEALYRLISLLKISNPNILCKFHTFLKIPKQNLQIISLNYKTINEILGPVKGYSQTNLKYISPSSISNYLNRLNFNFSYNDLTLIWEVEIPTSRSEDLTRQIDLIEEIGRLHGFNKFLTRLPQIKRIGVEDYSYHTRKKITACLLNAGFNEFIHYSLVNKTTFLANKIDLFNPLLADCSFLRSSLLPNLLKTVTENLKQGNSHIEGFEYGHVFSSTPLNEFEEKEYVGGIFGGLKTKLNWSDTPEPISWFEGKGKIEQLFQQLNLEIYWRTCSNEIYNQILHPYRTAKLSLANDIDLGIFGQIHPVLARKLNLPDDLYLFEFNLDLVKDQVRINKLTIYKQYSLYPKIVKDLSFIVDQTVSFEAIQKTLLLNGTNFLTEVNLLDEYKGKTIPEKHISLCLQLVFQSNEKTLQNKDVETIITELQTLLTNCFNVKIRI</sequence>
<dbReference type="GO" id="GO:0006432">
    <property type="term" value="P:phenylalanyl-tRNA aminoacylation"/>
    <property type="evidence" value="ECO:0007669"/>
    <property type="project" value="UniProtKB-UniRule"/>
</dbReference>
<dbReference type="InterPro" id="IPR041616">
    <property type="entry name" value="PheRS_beta_core"/>
</dbReference>
<feature type="binding site" evidence="11">
    <location>
        <position position="366"/>
    </location>
    <ligand>
        <name>Mg(2+)</name>
        <dbReference type="ChEBI" id="CHEBI:18420"/>
        <note>shared with alpha subunit</note>
    </ligand>
</feature>
<comment type="catalytic activity">
    <reaction evidence="10 11">
        <text>tRNA(Phe) + L-phenylalanine + ATP = L-phenylalanyl-tRNA(Phe) + AMP + diphosphate + H(+)</text>
        <dbReference type="Rhea" id="RHEA:19413"/>
        <dbReference type="Rhea" id="RHEA-COMP:9668"/>
        <dbReference type="Rhea" id="RHEA-COMP:9699"/>
        <dbReference type="ChEBI" id="CHEBI:15378"/>
        <dbReference type="ChEBI" id="CHEBI:30616"/>
        <dbReference type="ChEBI" id="CHEBI:33019"/>
        <dbReference type="ChEBI" id="CHEBI:58095"/>
        <dbReference type="ChEBI" id="CHEBI:78442"/>
        <dbReference type="ChEBI" id="CHEBI:78531"/>
        <dbReference type="ChEBI" id="CHEBI:456215"/>
        <dbReference type="EC" id="6.1.1.20"/>
    </reaction>
</comment>
<dbReference type="HAMAP" id="MF_00283">
    <property type="entry name" value="Phe_tRNA_synth_beta1"/>
    <property type="match status" value="1"/>
</dbReference>
<keyword evidence="14" id="KW-0150">Chloroplast</keyword>
<dbReference type="Gene3D" id="3.50.40.10">
    <property type="entry name" value="Phenylalanyl-trna Synthetase, Chain B, domain 3"/>
    <property type="match status" value="1"/>
</dbReference>
<dbReference type="EC" id="6.1.1.20" evidence="11"/>
<name>A0A650G2T1_9STRA</name>
<evidence type="ECO:0000256" key="5">
    <source>
        <dbReference type="ARBA" id="ARBA00022741"/>
    </source>
</evidence>
<evidence type="ECO:0000256" key="2">
    <source>
        <dbReference type="ARBA" id="ARBA00011209"/>
    </source>
</evidence>
<dbReference type="GO" id="GO:0000287">
    <property type="term" value="F:magnesium ion binding"/>
    <property type="evidence" value="ECO:0007669"/>
    <property type="project" value="UniProtKB-UniRule"/>
</dbReference>
<dbReference type="AlphaFoldDB" id="A0A650G2T1"/>
<keyword evidence="14" id="KW-0934">Plastid</keyword>
<dbReference type="GO" id="GO:0003723">
    <property type="term" value="F:RNA binding"/>
    <property type="evidence" value="ECO:0007669"/>
    <property type="project" value="InterPro"/>
</dbReference>
<reference evidence="14" key="1">
    <citation type="submission" date="2019-08" db="EMBL/GenBank/DDBJ databases">
        <title>Complete plastome sequence of the araphid diatom Nanofrustulum shiloi.</title>
        <authorList>
            <person name="Li C."/>
            <person name="Lemieux C."/>
        </authorList>
    </citation>
    <scope>NUCLEOTIDE SEQUENCE</scope>
    <source>
        <strain evidence="14">SZCZM404</strain>
    </source>
</reference>
<dbReference type="SMART" id="SM00874">
    <property type="entry name" value="B5"/>
    <property type="match status" value="1"/>
</dbReference>
<dbReference type="InterPro" id="IPR045864">
    <property type="entry name" value="aa-tRNA-synth_II/BPL/LPL"/>
</dbReference>
<keyword evidence="6 11" id="KW-0067">ATP-binding</keyword>
<feature type="binding site" evidence="11">
    <location>
        <position position="375"/>
    </location>
    <ligand>
        <name>Mg(2+)</name>
        <dbReference type="ChEBI" id="CHEBI:18420"/>
        <note>shared with alpha subunit</note>
    </ligand>
</feature>
<evidence type="ECO:0000256" key="8">
    <source>
        <dbReference type="ARBA" id="ARBA00022917"/>
    </source>
</evidence>
<evidence type="ECO:0000256" key="10">
    <source>
        <dbReference type="ARBA" id="ARBA00049255"/>
    </source>
</evidence>
<feature type="domain" description="B5" evidence="13">
    <location>
        <begin position="300"/>
        <end position="388"/>
    </location>
</feature>
<evidence type="ECO:0000313" key="14">
    <source>
        <dbReference type="EMBL" id="QGW12716.1"/>
    </source>
</evidence>
<dbReference type="InterPro" id="IPR020825">
    <property type="entry name" value="Phe-tRNA_synthase-like_B3/B4"/>
</dbReference>
<dbReference type="SMART" id="SM00896">
    <property type="entry name" value="FDX-ACB"/>
    <property type="match status" value="1"/>
</dbReference>
<evidence type="ECO:0000256" key="1">
    <source>
        <dbReference type="ARBA" id="ARBA00008653"/>
    </source>
</evidence>
<keyword evidence="8 11" id="KW-0648">Protein biosynthesis</keyword>
<dbReference type="Pfam" id="PF03483">
    <property type="entry name" value="B3_4"/>
    <property type="match status" value="1"/>
</dbReference>
<dbReference type="SUPFAM" id="SSF54991">
    <property type="entry name" value="Anticodon-binding domain of PheRS"/>
    <property type="match status" value="1"/>
</dbReference>
<keyword evidence="4 11" id="KW-0479">Metal-binding</keyword>
<dbReference type="Pfam" id="PF17759">
    <property type="entry name" value="tRNA_synthFbeta"/>
    <property type="match status" value="1"/>
</dbReference>
<dbReference type="PANTHER" id="PTHR10947:SF0">
    <property type="entry name" value="PHENYLALANINE--TRNA LIGASE BETA SUBUNIT"/>
    <property type="match status" value="1"/>
</dbReference>
<feature type="binding site" evidence="11">
    <location>
        <position position="372"/>
    </location>
    <ligand>
        <name>Mg(2+)</name>
        <dbReference type="ChEBI" id="CHEBI:18420"/>
        <note>shared with alpha subunit</note>
    </ligand>
</feature>
<dbReference type="NCBIfam" id="TIGR00472">
    <property type="entry name" value="pheT_bact"/>
    <property type="match status" value="1"/>
</dbReference>
<keyword evidence="5 11" id="KW-0547">Nucleotide-binding</keyword>
<gene>
    <name evidence="14" type="primary">syfB</name>
    <name evidence="11" type="synonym">pheT</name>
</gene>
<comment type="subunit">
    <text evidence="2 11">Tetramer of two alpha and two beta subunits.</text>
</comment>